<reference evidence="4 5" key="1">
    <citation type="submission" date="2024-09" db="EMBL/GenBank/DDBJ databases">
        <authorList>
            <person name="Ruan L."/>
        </authorList>
    </citation>
    <scope>NUCLEOTIDE SEQUENCE [LARGE SCALE GENOMIC DNA]</scope>
    <source>
        <strain evidence="4 5">D33</strain>
    </source>
</reference>
<proteinExistence type="predicted"/>
<organism evidence="4 5">
    <name type="scientific">Paenibacillus terreus</name>
    <dbReference type="NCBI Taxonomy" id="1387834"/>
    <lineage>
        <taxon>Bacteria</taxon>
        <taxon>Bacillati</taxon>
        <taxon>Bacillota</taxon>
        <taxon>Bacilli</taxon>
        <taxon>Bacillales</taxon>
        <taxon>Paenibacillaceae</taxon>
        <taxon>Paenibacillus</taxon>
    </lineage>
</organism>
<dbReference type="Gene3D" id="2.60.40.1630">
    <property type="entry name" value="bacillus anthracis domain"/>
    <property type="match status" value="1"/>
</dbReference>
<name>A0ABV5B880_9BACL</name>
<dbReference type="InterPro" id="IPR040680">
    <property type="entry name" value="DUF5643"/>
</dbReference>
<sequence>MKAIDLDKQFEMEKGKGEGRRQIPDHVIQRLEDTYAGIESGLLGGNAMNELNRRKKTFRPWKKVGVAAASAVVLSTCVLGTAFVSPAMAESLRQVPGVGKVFGLIGDLGLQTADEKGIIQASTAEANQDDITLKISEIIFDGTRLSLALEREGGTETDEPLAVQLAKTDLFVDGKPLEAKPGSIGGPIGNAHSTIMNFTDVQGLPDQFELTVKVQLQGSEKPFQLVTPVIKTASQNIVLKPEVQAENEVLRFSVNKVEITPASVSIDTTYTQLADKLPEPYVDPASSIQTFEYDVANEKGQLLEFIKGEGETMEADHPQKLHTLYAPFAEMPENIVIKPYVFKHTQDGKIQKQYLPELELSIPVRQ</sequence>
<keyword evidence="1" id="KW-1133">Transmembrane helix</keyword>
<feature type="domain" description="DUF4179" evidence="2">
    <location>
        <begin position="59"/>
        <end position="149"/>
    </location>
</feature>
<comment type="caution">
    <text evidence="4">The sequence shown here is derived from an EMBL/GenBank/DDBJ whole genome shotgun (WGS) entry which is preliminary data.</text>
</comment>
<keyword evidence="5" id="KW-1185">Reference proteome</keyword>
<dbReference type="Proteomes" id="UP001580407">
    <property type="component" value="Unassembled WGS sequence"/>
</dbReference>
<keyword evidence="1" id="KW-0812">Transmembrane</keyword>
<dbReference type="RefSeq" id="WP_375525537.1">
    <property type="nucleotide sequence ID" value="NZ_JBHILM010000012.1"/>
</dbReference>
<evidence type="ECO:0000313" key="4">
    <source>
        <dbReference type="EMBL" id="MFB5681760.1"/>
    </source>
</evidence>
<dbReference type="EMBL" id="JBHILM010000012">
    <property type="protein sequence ID" value="MFB5681760.1"/>
    <property type="molecule type" value="Genomic_DNA"/>
</dbReference>
<dbReference type="InterPro" id="IPR025436">
    <property type="entry name" value="DUF4179"/>
</dbReference>
<evidence type="ECO:0000256" key="1">
    <source>
        <dbReference type="SAM" id="Phobius"/>
    </source>
</evidence>
<gene>
    <name evidence="4" type="ORF">ACE3NQ_12630</name>
</gene>
<dbReference type="Pfam" id="PF13786">
    <property type="entry name" value="DUF4179"/>
    <property type="match status" value="1"/>
</dbReference>
<protein>
    <submittedName>
        <fullName evidence="4">DUF4179 domain-containing protein</fullName>
    </submittedName>
</protein>
<evidence type="ECO:0000313" key="5">
    <source>
        <dbReference type="Proteomes" id="UP001580407"/>
    </source>
</evidence>
<feature type="transmembrane region" description="Helical" evidence="1">
    <location>
        <begin position="64"/>
        <end position="84"/>
    </location>
</feature>
<evidence type="ECO:0000259" key="2">
    <source>
        <dbReference type="Pfam" id="PF13786"/>
    </source>
</evidence>
<accession>A0ABV5B880</accession>
<dbReference type="Pfam" id="PF18705">
    <property type="entry name" value="DUF5643"/>
    <property type="match status" value="1"/>
</dbReference>
<keyword evidence="1" id="KW-0472">Membrane</keyword>
<feature type="domain" description="DUF5643" evidence="3">
    <location>
        <begin position="237"/>
        <end position="356"/>
    </location>
</feature>
<evidence type="ECO:0000259" key="3">
    <source>
        <dbReference type="Pfam" id="PF18705"/>
    </source>
</evidence>